<name>A0A151I0H7_9HYME</name>
<reference evidence="1 2" key="1">
    <citation type="submission" date="2015-09" db="EMBL/GenBank/DDBJ databases">
        <title>Atta colombica WGS genome.</title>
        <authorList>
            <person name="Nygaard S."/>
            <person name="Hu H."/>
            <person name="Boomsma J."/>
            <person name="Zhang G."/>
        </authorList>
    </citation>
    <scope>NUCLEOTIDE SEQUENCE [LARGE SCALE GENOMIC DNA]</scope>
    <source>
        <strain evidence="1">Treedump-2</strain>
        <tissue evidence="1">Whole body</tissue>
    </source>
</reference>
<sequence>MVCLRHSFESVVRTIKQKRLANRDKNPAAIFFCCLPHDRRATGGWLNSVRANTDKRQTPSSSSSFVCFKRHLFGGLDRGFSRFEGGERHIHGERRKRHGRFEERQSGKGIGRQKFSRVLAPRGGGQPGRLQPGVLRYPSVAVAAATGGTRAPAVKEEVNARWEGSGWMVEKAEGEGDFERGSVVEVVVAEVVGGEAEKEEKEEEKEEEEA</sequence>
<proteinExistence type="predicted"/>
<dbReference type="AlphaFoldDB" id="A0A151I0H7"/>
<accession>A0A151I0H7</accession>
<gene>
    <name evidence="1" type="ORF">ALC53_10436</name>
</gene>
<keyword evidence="2" id="KW-1185">Reference proteome</keyword>
<dbReference type="Proteomes" id="UP000078540">
    <property type="component" value="Unassembled WGS sequence"/>
</dbReference>
<evidence type="ECO:0000313" key="2">
    <source>
        <dbReference type="Proteomes" id="UP000078540"/>
    </source>
</evidence>
<organism evidence="1 2">
    <name type="scientific">Atta colombica</name>
    <dbReference type="NCBI Taxonomy" id="520822"/>
    <lineage>
        <taxon>Eukaryota</taxon>
        <taxon>Metazoa</taxon>
        <taxon>Ecdysozoa</taxon>
        <taxon>Arthropoda</taxon>
        <taxon>Hexapoda</taxon>
        <taxon>Insecta</taxon>
        <taxon>Pterygota</taxon>
        <taxon>Neoptera</taxon>
        <taxon>Endopterygota</taxon>
        <taxon>Hymenoptera</taxon>
        <taxon>Apocrita</taxon>
        <taxon>Aculeata</taxon>
        <taxon>Formicoidea</taxon>
        <taxon>Formicidae</taxon>
        <taxon>Myrmicinae</taxon>
        <taxon>Atta</taxon>
    </lineage>
</organism>
<evidence type="ECO:0000313" key="1">
    <source>
        <dbReference type="EMBL" id="KYM79099.1"/>
    </source>
</evidence>
<protein>
    <submittedName>
        <fullName evidence="1">Uncharacterized protein</fullName>
    </submittedName>
</protein>
<dbReference type="EMBL" id="KQ976619">
    <property type="protein sequence ID" value="KYM79099.1"/>
    <property type="molecule type" value="Genomic_DNA"/>
</dbReference>